<keyword evidence="2" id="KW-0805">Transcription regulation</keyword>
<keyword evidence="4" id="KW-0804">Transcription</keyword>
<dbReference type="PANTHER" id="PTHR30126:SF39">
    <property type="entry name" value="HTH-TYPE TRANSCRIPTIONAL REGULATOR CYSL"/>
    <property type="match status" value="1"/>
</dbReference>
<reference evidence="7" key="1">
    <citation type="journal article" date="2019" name="Int. J. Syst. Evol. Microbiol.">
        <title>The Global Catalogue of Microorganisms (GCM) 10K type strain sequencing project: providing services to taxonomists for standard genome sequencing and annotation.</title>
        <authorList>
            <consortium name="The Broad Institute Genomics Platform"/>
            <consortium name="The Broad Institute Genome Sequencing Center for Infectious Disease"/>
            <person name="Wu L."/>
            <person name="Ma J."/>
        </authorList>
    </citation>
    <scope>NUCLEOTIDE SEQUENCE [LARGE SCALE GENOMIC DNA]</scope>
    <source>
        <strain evidence="7">XZYJT-10</strain>
    </source>
</reference>
<evidence type="ECO:0000256" key="4">
    <source>
        <dbReference type="ARBA" id="ARBA00023163"/>
    </source>
</evidence>
<evidence type="ECO:0000256" key="2">
    <source>
        <dbReference type="ARBA" id="ARBA00023015"/>
    </source>
</evidence>
<accession>A0ABW2I192</accession>
<dbReference type="Pfam" id="PF03466">
    <property type="entry name" value="LysR_substrate"/>
    <property type="match status" value="1"/>
</dbReference>
<dbReference type="PRINTS" id="PR00039">
    <property type="entry name" value="HTHLYSR"/>
</dbReference>
<gene>
    <name evidence="6" type="ORF">ACFQS1_30175</name>
</gene>
<proteinExistence type="inferred from homology"/>
<evidence type="ECO:0000256" key="1">
    <source>
        <dbReference type="ARBA" id="ARBA00009437"/>
    </source>
</evidence>
<dbReference type="InterPro" id="IPR036388">
    <property type="entry name" value="WH-like_DNA-bd_sf"/>
</dbReference>
<evidence type="ECO:0000313" key="7">
    <source>
        <dbReference type="Proteomes" id="UP001596548"/>
    </source>
</evidence>
<evidence type="ECO:0000259" key="5">
    <source>
        <dbReference type="PROSITE" id="PS50931"/>
    </source>
</evidence>
<dbReference type="Gene3D" id="1.10.10.10">
    <property type="entry name" value="Winged helix-like DNA-binding domain superfamily/Winged helix DNA-binding domain"/>
    <property type="match status" value="1"/>
</dbReference>
<comment type="caution">
    <text evidence="6">The sequence shown here is derived from an EMBL/GenBank/DDBJ whole genome shotgun (WGS) entry which is preliminary data.</text>
</comment>
<keyword evidence="3" id="KW-0238">DNA-binding</keyword>
<dbReference type="InterPro" id="IPR005119">
    <property type="entry name" value="LysR_subst-bd"/>
</dbReference>
<dbReference type="EMBL" id="JBHTBJ010000031">
    <property type="protein sequence ID" value="MFC7278270.1"/>
    <property type="molecule type" value="Genomic_DNA"/>
</dbReference>
<dbReference type="PROSITE" id="PS50931">
    <property type="entry name" value="HTH_LYSR"/>
    <property type="match status" value="1"/>
</dbReference>
<organism evidence="6 7">
    <name type="scientific">Paractinoplanes rhizophilus</name>
    <dbReference type="NCBI Taxonomy" id="1416877"/>
    <lineage>
        <taxon>Bacteria</taxon>
        <taxon>Bacillati</taxon>
        <taxon>Actinomycetota</taxon>
        <taxon>Actinomycetes</taxon>
        <taxon>Micromonosporales</taxon>
        <taxon>Micromonosporaceae</taxon>
        <taxon>Paractinoplanes</taxon>
    </lineage>
</organism>
<feature type="domain" description="HTH lysR-type" evidence="5">
    <location>
        <begin position="1"/>
        <end position="58"/>
    </location>
</feature>
<dbReference type="SUPFAM" id="SSF46785">
    <property type="entry name" value="Winged helix' DNA-binding domain"/>
    <property type="match status" value="1"/>
</dbReference>
<evidence type="ECO:0000313" key="6">
    <source>
        <dbReference type="EMBL" id="MFC7278270.1"/>
    </source>
</evidence>
<dbReference type="InterPro" id="IPR036390">
    <property type="entry name" value="WH_DNA-bd_sf"/>
</dbReference>
<name>A0ABW2I192_9ACTN</name>
<comment type="similarity">
    <text evidence="1">Belongs to the LysR transcriptional regulatory family.</text>
</comment>
<dbReference type="PANTHER" id="PTHR30126">
    <property type="entry name" value="HTH-TYPE TRANSCRIPTIONAL REGULATOR"/>
    <property type="match status" value="1"/>
</dbReference>
<dbReference type="SUPFAM" id="SSF53850">
    <property type="entry name" value="Periplasmic binding protein-like II"/>
    <property type="match status" value="1"/>
</dbReference>
<protein>
    <submittedName>
        <fullName evidence="6">LysR family transcriptional regulator</fullName>
    </submittedName>
</protein>
<dbReference type="Gene3D" id="3.40.190.290">
    <property type="match status" value="1"/>
</dbReference>
<dbReference type="Pfam" id="PF00126">
    <property type="entry name" value="HTH_1"/>
    <property type="match status" value="1"/>
</dbReference>
<keyword evidence="7" id="KW-1185">Reference proteome</keyword>
<sequence>MTPTQLRAYSAVVRLGSVKLAAAELRVSESAISLHIGQLRKELGDQLFTRTAAGLAFTPGGLRLASRAAEMLGLQDITLLEVSTAGKGRRLLRVAASALFAEHAAPGLIELFAGRADDLDVELSVRNPKAFARLLTTRSADIAIGPRPAADAGLVCRPVMNYRVVVVAGPGHPLAGVRASAGQLRDQTWLLGPSGAADMGATPELLRRLAVPEEHQQIFQSHAAALEEAKRGKGVAPALSYTVAPDVRSGQLVQVPGPYASVEAVWHAMTLADRGAPAAAAELARFAATPRAIQAMMRGSGVNVGHFRPSVHVTLWS</sequence>
<dbReference type="RefSeq" id="WP_378974947.1">
    <property type="nucleotide sequence ID" value="NZ_JBHTBJ010000031.1"/>
</dbReference>
<dbReference type="Proteomes" id="UP001596548">
    <property type="component" value="Unassembled WGS sequence"/>
</dbReference>
<dbReference type="InterPro" id="IPR000847">
    <property type="entry name" value="LysR_HTH_N"/>
</dbReference>
<evidence type="ECO:0000256" key="3">
    <source>
        <dbReference type="ARBA" id="ARBA00023125"/>
    </source>
</evidence>